<dbReference type="Proteomes" id="UP000015523">
    <property type="component" value="Unassembled WGS sequence"/>
</dbReference>
<dbReference type="OrthoDB" id="8666755at2"/>
<dbReference type="AlphaFoldDB" id="T0K1B4"/>
<evidence type="ECO:0000313" key="1">
    <source>
        <dbReference type="EMBL" id="EQB30339.1"/>
    </source>
</evidence>
<dbReference type="PATRIC" id="fig|1346791.3.peg.3923"/>
<dbReference type="RefSeq" id="WP_021319645.1">
    <property type="nucleotide sequence ID" value="NZ_AUWY01000122.1"/>
</dbReference>
<reference evidence="1 2" key="1">
    <citation type="journal article" date="2013" name="Genome Announc.">
        <title>Draft Genome Sequence of Sphingobium ummariense Strain RL-3, a Hexachlorocyclohexane-Degrading Bacterium.</title>
        <authorList>
            <person name="Kohli P."/>
            <person name="Dua A."/>
            <person name="Sangwan N."/>
            <person name="Oldach P."/>
            <person name="Khurana J.P."/>
            <person name="Lal R."/>
        </authorList>
    </citation>
    <scope>NUCLEOTIDE SEQUENCE [LARGE SCALE GENOMIC DNA]</scope>
    <source>
        <strain evidence="1 2">RL-3</strain>
    </source>
</reference>
<protein>
    <submittedName>
        <fullName evidence="1">Uncharacterized protein</fullName>
    </submittedName>
</protein>
<sequence length="50" mass="5853">MKIDIRKGYSEARAAAYPSYAEQFDILFHQGYEAWKAVIQKVKDQHPKPK</sequence>
<keyword evidence="2" id="KW-1185">Reference proteome</keyword>
<gene>
    <name evidence="1" type="ORF">M529_20305</name>
</gene>
<dbReference type="EMBL" id="AUWY01000122">
    <property type="protein sequence ID" value="EQB30339.1"/>
    <property type="molecule type" value="Genomic_DNA"/>
</dbReference>
<comment type="caution">
    <text evidence="1">The sequence shown here is derived from an EMBL/GenBank/DDBJ whole genome shotgun (WGS) entry which is preliminary data.</text>
</comment>
<accession>T0K1B4</accession>
<dbReference type="STRING" id="1346791.M529_20305"/>
<organism evidence="1 2">
    <name type="scientific">Sphingobium ummariense RL-3</name>
    <dbReference type="NCBI Taxonomy" id="1346791"/>
    <lineage>
        <taxon>Bacteria</taxon>
        <taxon>Pseudomonadati</taxon>
        <taxon>Pseudomonadota</taxon>
        <taxon>Alphaproteobacteria</taxon>
        <taxon>Sphingomonadales</taxon>
        <taxon>Sphingomonadaceae</taxon>
        <taxon>Sphingobium</taxon>
    </lineage>
</organism>
<evidence type="ECO:0000313" key="2">
    <source>
        <dbReference type="Proteomes" id="UP000015523"/>
    </source>
</evidence>
<name>T0K1B4_9SPHN</name>
<proteinExistence type="predicted"/>